<proteinExistence type="predicted"/>
<organism evidence="1 2">
    <name type="scientific">Leucogyrophana mollusca</name>
    <dbReference type="NCBI Taxonomy" id="85980"/>
    <lineage>
        <taxon>Eukaryota</taxon>
        <taxon>Fungi</taxon>
        <taxon>Dikarya</taxon>
        <taxon>Basidiomycota</taxon>
        <taxon>Agaricomycotina</taxon>
        <taxon>Agaricomycetes</taxon>
        <taxon>Agaricomycetidae</taxon>
        <taxon>Boletales</taxon>
        <taxon>Boletales incertae sedis</taxon>
        <taxon>Leucogyrophana</taxon>
    </lineage>
</organism>
<evidence type="ECO:0000313" key="1">
    <source>
        <dbReference type="EMBL" id="KAH7919265.1"/>
    </source>
</evidence>
<name>A0ACB8B162_9AGAM</name>
<dbReference type="Proteomes" id="UP000790709">
    <property type="component" value="Unassembled WGS sequence"/>
</dbReference>
<accession>A0ACB8B162</accession>
<protein>
    <submittedName>
        <fullName evidence="1">Uncharacterized protein</fullName>
    </submittedName>
</protein>
<dbReference type="EMBL" id="MU266677">
    <property type="protein sequence ID" value="KAH7919265.1"/>
    <property type="molecule type" value="Genomic_DNA"/>
</dbReference>
<keyword evidence="2" id="KW-1185">Reference proteome</keyword>
<gene>
    <name evidence="1" type="ORF">BV22DRAFT_1133969</name>
</gene>
<reference evidence="1" key="1">
    <citation type="journal article" date="2021" name="New Phytol.">
        <title>Evolutionary innovations through gain and loss of genes in the ectomycorrhizal Boletales.</title>
        <authorList>
            <person name="Wu G."/>
            <person name="Miyauchi S."/>
            <person name="Morin E."/>
            <person name="Kuo A."/>
            <person name="Drula E."/>
            <person name="Varga T."/>
            <person name="Kohler A."/>
            <person name="Feng B."/>
            <person name="Cao Y."/>
            <person name="Lipzen A."/>
            <person name="Daum C."/>
            <person name="Hundley H."/>
            <person name="Pangilinan J."/>
            <person name="Johnson J."/>
            <person name="Barry K."/>
            <person name="LaButti K."/>
            <person name="Ng V."/>
            <person name="Ahrendt S."/>
            <person name="Min B."/>
            <person name="Choi I.G."/>
            <person name="Park H."/>
            <person name="Plett J.M."/>
            <person name="Magnuson J."/>
            <person name="Spatafora J.W."/>
            <person name="Nagy L.G."/>
            <person name="Henrissat B."/>
            <person name="Grigoriev I.V."/>
            <person name="Yang Z.L."/>
            <person name="Xu J."/>
            <person name="Martin F.M."/>
        </authorList>
    </citation>
    <scope>NUCLEOTIDE SEQUENCE</scope>
    <source>
        <strain evidence="1">KUC20120723A-06</strain>
    </source>
</reference>
<comment type="caution">
    <text evidence="1">The sequence shown here is derived from an EMBL/GenBank/DDBJ whole genome shotgun (WGS) entry which is preliminary data.</text>
</comment>
<evidence type="ECO:0000313" key="2">
    <source>
        <dbReference type="Proteomes" id="UP000790709"/>
    </source>
</evidence>
<sequence>MTSKRPHSPPDSPPSQASRARVSEAPKLTLTSVSDDIDPRTHIAMDESVFATFGGGHGPHNPTQVALLLSVITITSDNILDQQYSDIKAGLQLLRELPELEAELKTAWKARSFRSIRYLQILRPSNVKSESSEQMSPPPDPHVVHHKKPVGVI</sequence>